<organism evidence="2 3">
    <name type="scientific">Paraburkholderia sejongensis</name>
    <dbReference type="NCBI Taxonomy" id="2886946"/>
    <lineage>
        <taxon>Bacteria</taxon>
        <taxon>Pseudomonadati</taxon>
        <taxon>Pseudomonadota</taxon>
        <taxon>Betaproteobacteria</taxon>
        <taxon>Burkholderiales</taxon>
        <taxon>Burkholderiaceae</taxon>
        <taxon>Paraburkholderia</taxon>
    </lineage>
</organism>
<dbReference type="Gene3D" id="3.40.50.1820">
    <property type="entry name" value="alpha/beta hydrolase"/>
    <property type="match status" value="2"/>
</dbReference>
<evidence type="ECO:0000313" key="3">
    <source>
        <dbReference type="Proteomes" id="UP001431019"/>
    </source>
</evidence>
<evidence type="ECO:0000259" key="1">
    <source>
        <dbReference type="Pfam" id="PF12146"/>
    </source>
</evidence>
<name>A0ABS8K678_9BURK</name>
<feature type="domain" description="Serine aminopeptidase S33" evidence="1">
    <location>
        <begin position="39"/>
        <end position="163"/>
    </location>
</feature>
<keyword evidence="3" id="KW-1185">Reference proteome</keyword>
<comment type="caution">
    <text evidence="2">The sequence shown here is derived from an EMBL/GenBank/DDBJ whole genome shotgun (WGS) entry which is preliminary data.</text>
</comment>
<keyword evidence="2" id="KW-0378">Hydrolase</keyword>
<sequence length="619" mass="67613">MKPIQFDGCVGWLYEGHTEYGVVLCEPLGHEALWTHKLLRALAEHLVREGISVLRFNYPCAGESAGEDSDNDRFSKTLACVRSAIDVLRTQANACDVTLLGVRAGAMFAMLAAAGEGGNAAPHVDAVVALAPIVRGRAYLRELSLIRKGWLETAPQVVRRAVSEEGCMSVLGHCYPPDLVDQIKAVNLCDVANTASSLARSVLLVDTDYGESPALKTTLQTRGIDVATARLPDWSNLMLDSAHSRLPLEAIDSVTRWIIARSRFPVPNARPHPTIAAEFSTQDSLVNAVAEGVEEQVVWIGPDRLVGTLCSPAETDPVRPGVPAWLIANTAANPRMADGRFAVRLAREMARYGVVTLRVDVSGVGDSGEHGPDDQSGVLYSDQTITDMASAANWLAARGHQEVIAFGICSGGYAALHAAMRASSLAGVVAINLPRFVWPTGLTVAEATRQRINSSRGYLASARSWRKWTRLLRERRDLRPIARILARSIIARFRLPTIQIAERLGWRPAITTERGVMQELNRRGVATLLVYGEFDPGINELHRHFGRTHQAFDGWRHVRVETVAQLDHALFGISGRNAVMDLCVQMLTHWSERKAEVARLCCGKDAGPRRKMTSAQNGT</sequence>
<reference evidence="2 3" key="1">
    <citation type="submission" date="2021-11" db="EMBL/GenBank/DDBJ databases">
        <authorList>
            <person name="Oh E.-T."/>
            <person name="Kim S.-B."/>
        </authorList>
    </citation>
    <scope>NUCLEOTIDE SEQUENCE [LARGE SCALE GENOMIC DNA]</scope>
    <source>
        <strain evidence="2 3">MMS20-SJTR3</strain>
    </source>
</reference>
<dbReference type="InterPro" id="IPR022742">
    <property type="entry name" value="Hydrolase_4"/>
</dbReference>
<dbReference type="SUPFAM" id="SSF53474">
    <property type="entry name" value="alpha/beta-Hydrolases"/>
    <property type="match status" value="2"/>
</dbReference>
<dbReference type="EMBL" id="JAJITD010000038">
    <property type="protein sequence ID" value="MCC8397656.1"/>
    <property type="molecule type" value="Genomic_DNA"/>
</dbReference>
<dbReference type="InterPro" id="IPR053145">
    <property type="entry name" value="AB_hydrolase_Est10"/>
</dbReference>
<gene>
    <name evidence="2" type="ORF">LJ656_34520</name>
</gene>
<proteinExistence type="predicted"/>
<dbReference type="PANTHER" id="PTHR43265:SF1">
    <property type="entry name" value="ESTERASE ESTD"/>
    <property type="match status" value="1"/>
</dbReference>
<accession>A0ABS8K678</accession>
<dbReference type="RefSeq" id="WP_230513907.1">
    <property type="nucleotide sequence ID" value="NZ_JAJITD010000038.1"/>
</dbReference>
<evidence type="ECO:0000313" key="2">
    <source>
        <dbReference type="EMBL" id="MCC8397656.1"/>
    </source>
</evidence>
<dbReference type="InterPro" id="IPR029058">
    <property type="entry name" value="AB_hydrolase_fold"/>
</dbReference>
<dbReference type="Proteomes" id="UP001431019">
    <property type="component" value="Unassembled WGS sequence"/>
</dbReference>
<dbReference type="GO" id="GO:0016787">
    <property type="term" value="F:hydrolase activity"/>
    <property type="evidence" value="ECO:0007669"/>
    <property type="project" value="UniProtKB-KW"/>
</dbReference>
<dbReference type="Pfam" id="PF12146">
    <property type="entry name" value="Hydrolase_4"/>
    <property type="match status" value="1"/>
</dbReference>
<dbReference type="PANTHER" id="PTHR43265">
    <property type="entry name" value="ESTERASE ESTD"/>
    <property type="match status" value="1"/>
</dbReference>
<protein>
    <submittedName>
        <fullName evidence="2">Alpha/beta hydrolase</fullName>
    </submittedName>
</protein>